<comment type="catalytic activity">
    <reaction evidence="1 14">
        <text>[HPr protein]-L-serine + ATP = [HPr protein]-O-phospho-L-serine + ADP + H(+)</text>
        <dbReference type="Rhea" id="RHEA:46600"/>
        <dbReference type="Rhea" id="RHEA-COMP:11602"/>
        <dbReference type="Rhea" id="RHEA-COMP:11603"/>
        <dbReference type="ChEBI" id="CHEBI:15378"/>
        <dbReference type="ChEBI" id="CHEBI:29999"/>
        <dbReference type="ChEBI" id="CHEBI:30616"/>
        <dbReference type="ChEBI" id="CHEBI:83421"/>
        <dbReference type="ChEBI" id="CHEBI:456216"/>
    </reaction>
</comment>
<name>A0A9D1S4G4_9FIRM</name>
<evidence type="ECO:0000256" key="6">
    <source>
        <dbReference type="ARBA" id="ARBA00022723"/>
    </source>
</evidence>
<protein>
    <recommendedName>
        <fullName evidence="14">HPr kinase/phosphorylase</fullName>
        <shortName evidence="14">HPrK/P</shortName>
        <ecNumber evidence="14">2.7.11.-</ecNumber>
        <ecNumber evidence="14">2.7.4.-</ecNumber>
    </recommendedName>
    <alternativeName>
        <fullName evidence="14">HPr(Ser) kinase/phosphorylase</fullName>
    </alternativeName>
</protein>
<dbReference type="NCBIfam" id="TIGR00679">
    <property type="entry name" value="hpr-ser"/>
    <property type="match status" value="1"/>
</dbReference>
<keyword evidence="11 14" id="KW-0511">Multifunctional enzyme</keyword>
<feature type="active site" description="Proton acceptor; for phosphorylation activity. Proton donor; for dephosphorylation activity" evidence="14">
    <location>
        <position position="174"/>
    </location>
</feature>
<accession>A0A9D1S4G4</accession>
<dbReference type="PANTHER" id="PTHR30305:SF1">
    <property type="entry name" value="HPR KINASE_PHOSPHORYLASE"/>
    <property type="match status" value="1"/>
</dbReference>
<evidence type="ECO:0000256" key="5">
    <source>
        <dbReference type="ARBA" id="ARBA00022679"/>
    </source>
</evidence>
<evidence type="ECO:0000256" key="8">
    <source>
        <dbReference type="ARBA" id="ARBA00022777"/>
    </source>
</evidence>
<keyword evidence="12 14" id="KW-0119">Carbohydrate metabolism</keyword>
<dbReference type="EC" id="2.7.4.-" evidence="14"/>
<dbReference type="Gene3D" id="3.40.1390.20">
    <property type="entry name" value="HprK N-terminal domain-like"/>
    <property type="match status" value="1"/>
</dbReference>
<comment type="cofactor">
    <cofactor evidence="2 14">
        <name>Mg(2+)</name>
        <dbReference type="ChEBI" id="CHEBI:18420"/>
    </cofactor>
</comment>
<dbReference type="Pfam" id="PF07475">
    <property type="entry name" value="Hpr_kinase_C"/>
    <property type="match status" value="1"/>
</dbReference>
<dbReference type="CDD" id="cd01918">
    <property type="entry name" value="HprK_C"/>
    <property type="match status" value="1"/>
</dbReference>
<dbReference type="GO" id="GO:0004712">
    <property type="term" value="F:protein serine/threonine/tyrosine kinase activity"/>
    <property type="evidence" value="ECO:0007669"/>
    <property type="project" value="UniProtKB-UniRule"/>
</dbReference>
<dbReference type="Proteomes" id="UP000824123">
    <property type="component" value="Unassembled WGS sequence"/>
</dbReference>
<comment type="subunit">
    <text evidence="14">Homohexamer.</text>
</comment>
<feature type="active site" evidence="14">
    <location>
        <position position="156"/>
    </location>
</feature>
<evidence type="ECO:0000256" key="1">
    <source>
        <dbReference type="ARBA" id="ARBA00001120"/>
    </source>
</evidence>
<comment type="function">
    <text evidence="14">Catalyzes the ATP- as well as the pyrophosphate-dependent phosphorylation of a specific serine residue in HPr, a phosphocarrier protein of the phosphoenolpyruvate-dependent sugar phosphotransferase system (PTS). HprK/P also catalyzes the pyrophosphate-producing, inorganic phosphate-dependent dephosphorylation (phosphorolysis) of seryl-phosphorylated HPr (P-Ser-HPr). The two antagonistic activities of HprK/P are regulated by several intracellular metabolites, which change their concentration in response to the absence or presence of rapidly metabolisable carbon sources (glucose, fructose, etc.) in the growth medium. Therefore, by controlling the phosphorylation state of HPr, HPrK/P is a sensor enzyme that plays a major role in the regulation of carbon metabolism and sugar transport: it mediates carbon catabolite repression (CCR), and regulates PTS-catalyzed carbohydrate uptake and inducer exclusion.</text>
</comment>
<evidence type="ECO:0000256" key="14">
    <source>
        <dbReference type="HAMAP-Rule" id="MF_01249"/>
    </source>
</evidence>
<feature type="region of interest" description="Important for the catalytic mechanism of both phosphorylation and dephosphorylation" evidence="14">
    <location>
        <begin position="198"/>
        <end position="207"/>
    </location>
</feature>
<dbReference type="InterPro" id="IPR011104">
    <property type="entry name" value="Hpr_kin/Pase_C"/>
</dbReference>
<keyword evidence="7 14" id="KW-0547">Nucleotide-binding</keyword>
<evidence type="ECO:0000259" key="15">
    <source>
        <dbReference type="Pfam" id="PF02603"/>
    </source>
</evidence>
<comment type="similarity">
    <text evidence="3 14">Belongs to the HPrK/P family.</text>
</comment>
<evidence type="ECO:0000256" key="9">
    <source>
        <dbReference type="ARBA" id="ARBA00022840"/>
    </source>
</evidence>
<sequence length="311" mass="35611">MVAADIQKTLELELIHAGSNKRLNIEFSDINRPGLQLAGFWDYFPHERPQVLGKVEMTYLEQLEPLLRYERLKRFMSYDPPCVIICRSIRCPQELLKLARERDVWIFSSSLPTSRLVLNLTNYLNNRLAPRITRHGVLVDVYGVGIMITGESGVGKSEAALELVKRGHRLVADDVVDIKRVSDRRLIGESPEVVRHFMEIRGIGIIDISAMYGIGSVIHSKSIDMVVNLELWKKDKEYDRLGLTEEFTELLDVKVPLLELPIRPGRNVAIVLEVAARNYRLKQQGYNAARELDNRLMNRMARGGDDEFDDE</sequence>
<dbReference type="EMBL" id="DVNK01000032">
    <property type="protein sequence ID" value="HIU46536.1"/>
    <property type="molecule type" value="Genomic_DNA"/>
</dbReference>
<dbReference type="InterPro" id="IPR011126">
    <property type="entry name" value="Hpr_kin/Pase_Hpr_N"/>
</dbReference>
<dbReference type="FunFam" id="3.40.50.300:FF:000174">
    <property type="entry name" value="HPr kinase/phosphorylase"/>
    <property type="match status" value="1"/>
</dbReference>
<evidence type="ECO:0000256" key="12">
    <source>
        <dbReference type="ARBA" id="ARBA00023277"/>
    </source>
</evidence>
<dbReference type="AlphaFoldDB" id="A0A9D1S4G4"/>
<comment type="domain">
    <text evidence="14">The Walker A ATP-binding motif also binds Pi and PPi.</text>
</comment>
<evidence type="ECO:0000313" key="18">
    <source>
        <dbReference type="Proteomes" id="UP000824123"/>
    </source>
</evidence>
<keyword evidence="10 14" id="KW-0460">Magnesium</keyword>
<dbReference type="SUPFAM" id="SSF53795">
    <property type="entry name" value="PEP carboxykinase-like"/>
    <property type="match status" value="1"/>
</dbReference>
<feature type="domain" description="HPr kinase/phosphorylase C-terminal" evidence="16">
    <location>
        <begin position="127"/>
        <end position="295"/>
    </location>
</feature>
<keyword evidence="4 14" id="KW-0723">Serine/threonine-protein kinase</keyword>
<keyword evidence="8 14" id="KW-0418">Kinase</keyword>
<organism evidence="17 18">
    <name type="scientific">Candidatus Fimadaptatus faecigallinarum</name>
    <dbReference type="NCBI Taxonomy" id="2840814"/>
    <lineage>
        <taxon>Bacteria</taxon>
        <taxon>Bacillati</taxon>
        <taxon>Bacillota</taxon>
        <taxon>Clostridia</taxon>
        <taxon>Eubacteriales</taxon>
        <taxon>Candidatus Fimadaptatus</taxon>
    </lineage>
</organism>
<evidence type="ECO:0000313" key="17">
    <source>
        <dbReference type="EMBL" id="HIU46536.1"/>
    </source>
</evidence>
<feature type="domain" description="HPr(Ser) kinase/phosphorylase N-terminal" evidence="15">
    <location>
        <begin position="8"/>
        <end position="124"/>
    </location>
</feature>
<dbReference type="GO" id="GO:0006109">
    <property type="term" value="P:regulation of carbohydrate metabolic process"/>
    <property type="evidence" value="ECO:0007669"/>
    <property type="project" value="UniProtKB-UniRule"/>
</dbReference>
<dbReference type="GO" id="GO:0004674">
    <property type="term" value="F:protein serine/threonine kinase activity"/>
    <property type="evidence" value="ECO:0007669"/>
    <property type="project" value="UniProtKB-KW"/>
</dbReference>
<evidence type="ECO:0000256" key="13">
    <source>
        <dbReference type="ARBA" id="ARBA00047657"/>
    </source>
</evidence>
<gene>
    <name evidence="14" type="primary">hprK</name>
    <name evidence="17" type="ORF">IAC59_04685</name>
</gene>
<comment type="catalytic activity">
    <reaction evidence="13 14">
        <text>[HPr protein]-O-phospho-L-serine + phosphate + H(+) = [HPr protein]-L-serine + diphosphate</text>
        <dbReference type="Rhea" id="RHEA:46604"/>
        <dbReference type="Rhea" id="RHEA-COMP:11602"/>
        <dbReference type="Rhea" id="RHEA-COMP:11603"/>
        <dbReference type="ChEBI" id="CHEBI:15378"/>
        <dbReference type="ChEBI" id="CHEBI:29999"/>
        <dbReference type="ChEBI" id="CHEBI:33019"/>
        <dbReference type="ChEBI" id="CHEBI:43474"/>
        <dbReference type="ChEBI" id="CHEBI:83421"/>
    </reaction>
</comment>
<dbReference type="Gene3D" id="3.40.50.300">
    <property type="entry name" value="P-loop containing nucleotide triphosphate hydrolases"/>
    <property type="match status" value="1"/>
</dbReference>
<keyword evidence="9 14" id="KW-0067">ATP-binding</keyword>
<reference evidence="17" key="1">
    <citation type="submission" date="2020-10" db="EMBL/GenBank/DDBJ databases">
        <authorList>
            <person name="Gilroy R."/>
        </authorList>
    </citation>
    <scope>NUCLEOTIDE SEQUENCE</scope>
    <source>
        <strain evidence="17">ChiSxjej2B14-8506</strain>
    </source>
</reference>
<dbReference type="InterPro" id="IPR003755">
    <property type="entry name" value="HPr(Ser)_kin/Pase"/>
</dbReference>
<feature type="binding site" evidence="14">
    <location>
        <position position="199"/>
    </location>
    <ligand>
        <name>Mg(2+)</name>
        <dbReference type="ChEBI" id="CHEBI:18420"/>
    </ligand>
</feature>
<dbReference type="PANTHER" id="PTHR30305">
    <property type="entry name" value="PROTEIN YJDM-RELATED"/>
    <property type="match status" value="1"/>
</dbReference>
<dbReference type="GO" id="GO:0000287">
    <property type="term" value="F:magnesium ion binding"/>
    <property type="evidence" value="ECO:0007669"/>
    <property type="project" value="UniProtKB-UniRule"/>
</dbReference>
<keyword evidence="6 14" id="KW-0479">Metal-binding</keyword>
<evidence type="ECO:0000256" key="4">
    <source>
        <dbReference type="ARBA" id="ARBA00022527"/>
    </source>
</evidence>
<dbReference type="GO" id="GO:0000155">
    <property type="term" value="F:phosphorelay sensor kinase activity"/>
    <property type="evidence" value="ECO:0007669"/>
    <property type="project" value="InterPro"/>
</dbReference>
<dbReference type="EC" id="2.7.11.-" evidence="14"/>
<dbReference type="Pfam" id="PF02603">
    <property type="entry name" value="Hpr_kinase_N"/>
    <property type="match status" value="1"/>
</dbReference>
<evidence type="ECO:0000259" key="16">
    <source>
        <dbReference type="Pfam" id="PF07475"/>
    </source>
</evidence>
<comment type="caution">
    <text evidence="17">The sequence shown here is derived from an EMBL/GenBank/DDBJ whole genome shotgun (WGS) entry which is preliminary data.</text>
</comment>
<evidence type="ECO:0000256" key="3">
    <source>
        <dbReference type="ARBA" id="ARBA00006883"/>
    </source>
</evidence>
<comment type="miscellaneous">
    <text evidence="14">Both phosphorylation and phosphorolysis are carried out by the same active site and suggest a common mechanism for both reactions.</text>
</comment>
<evidence type="ECO:0000256" key="2">
    <source>
        <dbReference type="ARBA" id="ARBA00001946"/>
    </source>
</evidence>
<feature type="binding site" evidence="14">
    <location>
        <begin position="150"/>
        <end position="157"/>
    </location>
    <ligand>
        <name>ATP</name>
        <dbReference type="ChEBI" id="CHEBI:30616"/>
    </ligand>
</feature>
<feature type="active site" evidence="14">
    <location>
        <position position="240"/>
    </location>
</feature>
<dbReference type="HAMAP" id="MF_01249">
    <property type="entry name" value="HPr_kinase"/>
    <property type="match status" value="1"/>
</dbReference>
<feature type="binding site" evidence="14">
    <location>
        <position position="157"/>
    </location>
    <ligand>
        <name>Mg(2+)</name>
        <dbReference type="ChEBI" id="CHEBI:18420"/>
    </ligand>
</feature>
<dbReference type="InterPro" id="IPR027417">
    <property type="entry name" value="P-loop_NTPase"/>
</dbReference>
<reference evidence="17" key="2">
    <citation type="journal article" date="2021" name="PeerJ">
        <title>Extensive microbial diversity within the chicken gut microbiome revealed by metagenomics and culture.</title>
        <authorList>
            <person name="Gilroy R."/>
            <person name="Ravi A."/>
            <person name="Getino M."/>
            <person name="Pursley I."/>
            <person name="Horton D.L."/>
            <person name="Alikhan N.F."/>
            <person name="Baker D."/>
            <person name="Gharbi K."/>
            <person name="Hall N."/>
            <person name="Watson M."/>
            <person name="Adriaenssens E.M."/>
            <person name="Foster-Nyarko E."/>
            <person name="Jarju S."/>
            <person name="Secka A."/>
            <person name="Antonio M."/>
            <person name="Oren A."/>
            <person name="Chaudhuri R.R."/>
            <person name="La Ragione R."/>
            <person name="Hildebrand F."/>
            <person name="Pallen M.J."/>
        </authorList>
    </citation>
    <scope>NUCLEOTIDE SEQUENCE</scope>
    <source>
        <strain evidence="17">ChiSxjej2B14-8506</strain>
    </source>
</reference>
<dbReference type="SUPFAM" id="SSF75138">
    <property type="entry name" value="HprK N-terminal domain-like"/>
    <property type="match status" value="1"/>
</dbReference>
<feature type="region of interest" description="Important for the catalytic mechanism of dephosphorylation" evidence="14">
    <location>
        <begin position="261"/>
        <end position="266"/>
    </location>
</feature>
<evidence type="ECO:0000256" key="10">
    <source>
        <dbReference type="ARBA" id="ARBA00022842"/>
    </source>
</evidence>
<feature type="active site" evidence="14">
    <location>
        <position position="135"/>
    </location>
</feature>
<dbReference type="GO" id="GO:0005524">
    <property type="term" value="F:ATP binding"/>
    <property type="evidence" value="ECO:0007669"/>
    <property type="project" value="UniProtKB-UniRule"/>
</dbReference>
<evidence type="ECO:0000256" key="7">
    <source>
        <dbReference type="ARBA" id="ARBA00022741"/>
    </source>
</evidence>
<keyword evidence="5 14" id="KW-0808">Transferase</keyword>
<proteinExistence type="inferred from homology"/>
<dbReference type="InterPro" id="IPR028979">
    <property type="entry name" value="Ser_kin/Pase_Hpr-like_N_sf"/>
</dbReference>
<evidence type="ECO:0000256" key="11">
    <source>
        <dbReference type="ARBA" id="ARBA00023268"/>
    </source>
</evidence>